<organism evidence="1 2">
    <name type="scientific">Rhinopithecus roxellana</name>
    <name type="common">Golden snub-nosed monkey</name>
    <name type="synonym">Pygathrix roxellana</name>
    <dbReference type="NCBI Taxonomy" id="61622"/>
    <lineage>
        <taxon>Eukaryota</taxon>
        <taxon>Metazoa</taxon>
        <taxon>Chordata</taxon>
        <taxon>Craniata</taxon>
        <taxon>Vertebrata</taxon>
        <taxon>Euteleostomi</taxon>
        <taxon>Mammalia</taxon>
        <taxon>Eutheria</taxon>
        <taxon>Euarchontoglires</taxon>
        <taxon>Primates</taxon>
        <taxon>Haplorrhini</taxon>
        <taxon>Catarrhini</taxon>
        <taxon>Cercopithecidae</taxon>
        <taxon>Colobinae</taxon>
        <taxon>Rhinopithecus</taxon>
    </lineage>
</organism>
<reference evidence="1" key="2">
    <citation type="submission" date="2025-09" db="UniProtKB">
        <authorList>
            <consortium name="Ensembl"/>
        </authorList>
    </citation>
    <scope>IDENTIFICATION</scope>
</reference>
<reference evidence="1" key="1">
    <citation type="submission" date="2025-08" db="UniProtKB">
        <authorList>
            <consortium name="Ensembl"/>
        </authorList>
    </citation>
    <scope>IDENTIFICATION</scope>
</reference>
<name>A0A2K6NBA8_RHIRO</name>
<protein>
    <submittedName>
        <fullName evidence="1">Uncharacterized protein</fullName>
    </submittedName>
</protein>
<dbReference type="AlphaFoldDB" id="A0A2K6NBA8"/>
<sequence>MFHLGILLTGSPQDMHVLARWSHSPNCLPDLTHPGDSTCLLVNPKPFLCLTHFPTVGRLSALGELTSIVLSHAANHQRQHITGEGVLGAGRPGNSVCLSGAYRNQAVQFISLLLISRCCYCYFNCNSVYKQFALWNGTIPGGN</sequence>
<proteinExistence type="predicted"/>
<accession>A0A2K6NBA8</accession>
<keyword evidence="2" id="KW-1185">Reference proteome</keyword>
<dbReference type="GeneTree" id="ENSGT00910000147226"/>
<evidence type="ECO:0000313" key="1">
    <source>
        <dbReference type="Ensembl" id="ENSRROP00000001564.1"/>
    </source>
</evidence>
<dbReference type="Ensembl" id="ENSRROT00000007092.1">
    <property type="protein sequence ID" value="ENSRROP00000001564.1"/>
    <property type="gene ID" value="ENSRROG00000006436.1"/>
</dbReference>
<evidence type="ECO:0000313" key="2">
    <source>
        <dbReference type="Proteomes" id="UP000233200"/>
    </source>
</evidence>
<dbReference type="Proteomes" id="UP000233200">
    <property type="component" value="Unplaced"/>
</dbReference>